<evidence type="ECO:0000256" key="1">
    <source>
        <dbReference type="ARBA" id="ARBA00006484"/>
    </source>
</evidence>
<organism evidence="6 7">
    <name type="scientific">Vanrija pseudolonga</name>
    <dbReference type="NCBI Taxonomy" id="143232"/>
    <lineage>
        <taxon>Eukaryota</taxon>
        <taxon>Fungi</taxon>
        <taxon>Dikarya</taxon>
        <taxon>Basidiomycota</taxon>
        <taxon>Agaricomycotina</taxon>
        <taxon>Tremellomycetes</taxon>
        <taxon>Trichosporonales</taxon>
        <taxon>Trichosporonaceae</taxon>
        <taxon>Vanrija</taxon>
    </lineage>
</organism>
<dbReference type="Gene3D" id="3.40.50.720">
    <property type="entry name" value="NAD(P)-binding Rossmann-like Domain"/>
    <property type="match status" value="1"/>
</dbReference>
<evidence type="ECO:0000256" key="4">
    <source>
        <dbReference type="SAM" id="MobiDB-lite"/>
    </source>
</evidence>
<dbReference type="InterPro" id="IPR057326">
    <property type="entry name" value="KR_dom"/>
</dbReference>
<gene>
    <name evidence="6" type="primary">bacC_0</name>
    <name evidence="6" type="ORF">LOC62_02G003170</name>
</gene>
<dbReference type="GO" id="GO:0016616">
    <property type="term" value="F:oxidoreductase activity, acting on the CH-OH group of donors, NAD or NADP as acceptor"/>
    <property type="evidence" value="ECO:0007669"/>
    <property type="project" value="UniProtKB-ARBA"/>
</dbReference>
<protein>
    <submittedName>
        <fullName evidence="6">Dihydroanticapsin 7-dehydrogenase</fullName>
    </submittedName>
</protein>
<accession>A0AAF1BH23</accession>
<proteinExistence type="inferred from homology"/>
<dbReference type="FunFam" id="3.40.50.720:FF:000245">
    <property type="entry name" value="Short chain dehydrogenase, putative"/>
    <property type="match status" value="1"/>
</dbReference>
<evidence type="ECO:0000256" key="3">
    <source>
        <dbReference type="ARBA" id="ARBA00023002"/>
    </source>
</evidence>
<dbReference type="GeneID" id="87806416"/>
<dbReference type="PRINTS" id="PR00081">
    <property type="entry name" value="GDHRDH"/>
</dbReference>
<feature type="domain" description="Ketoreductase" evidence="5">
    <location>
        <begin position="78"/>
        <end position="272"/>
    </location>
</feature>
<reference evidence="6" key="1">
    <citation type="submission" date="2023-10" db="EMBL/GenBank/DDBJ databases">
        <authorList>
            <person name="Noh H."/>
        </authorList>
    </citation>
    <scope>NUCLEOTIDE SEQUENCE</scope>
    <source>
        <strain evidence="6">DUCC4014</strain>
    </source>
</reference>
<dbReference type="InterPro" id="IPR002347">
    <property type="entry name" value="SDR_fam"/>
</dbReference>
<evidence type="ECO:0000259" key="5">
    <source>
        <dbReference type="SMART" id="SM00822"/>
    </source>
</evidence>
<dbReference type="InterPro" id="IPR036291">
    <property type="entry name" value="NAD(P)-bd_dom_sf"/>
</dbReference>
<evidence type="ECO:0000256" key="2">
    <source>
        <dbReference type="ARBA" id="ARBA00022857"/>
    </source>
</evidence>
<dbReference type="EMBL" id="CP086715">
    <property type="protein sequence ID" value="WOO79647.1"/>
    <property type="molecule type" value="Genomic_DNA"/>
</dbReference>
<keyword evidence="3" id="KW-0560">Oxidoreductase</keyword>
<dbReference type="InterPro" id="IPR020904">
    <property type="entry name" value="Sc_DH/Rdtase_CS"/>
</dbReference>
<dbReference type="SMART" id="SM00822">
    <property type="entry name" value="PKS_KR"/>
    <property type="match status" value="1"/>
</dbReference>
<dbReference type="PANTHER" id="PTHR43008">
    <property type="entry name" value="BENZIL REDUCTASE"/>
    <property type="match status" value="1"/>
</dbReference>
<keyword evidence="2" id="KW-0521">NADP</keyword>
<dbReference type="GO" id="GO:0050664">
    <property type="term" value="F:oxidoreductase activity, acting on NAD(P)H, oxygen as acceptor"/>
    <property type="evidence" value="ECO:0007669"/>
    <property type="project" value="TreeGrafter"/>
</dbReference>
<dbReference type="SUPFAM" id="SSF51735">
    <property type="entry name" value="NAD(P)-binding Rossmann-fold domains"/>
    <property type="match status" value="1"/>
</dbReference>
<feature type="region of interest" description="Disordered" evidence="4">
    <location>
        <begin position="1"/>
        <end position="36"/>
    </location>
</feature>
<sequence length="337" mass="35027">MGEWLVSGPEMAPGRRQPSGRGPARDTTTGTVYSGQERREARCSCVDILDLTTMATGTNPTSVLGTNPAPSLFSLSDRTILVTGGARGLGLTIAHALLEAGADVVAFDLLQPVEPDWANAQAAAAKAGTSLAYVPLDVTDADAVEVAVADAFRSARTPVRGLFHAAGIQLLRDALEIRPDQWRKIIDVNLTGAFLVSAAFGRSWVAQGNGEANIPGQGAAIALVASMSGRVANRGLECAAYNASKAGVAQLARNLGMEWGGKGIRVNSLSPGYIRTALTEALIVERPSVLQEWTAGSLLGRLSTADEFRGPAIFLLSDASSFMTGSDLVVDGGHTAV</sequence>
<comment type="similarity">
    <text evidence="1">Belongs to the short-chain dehydrogenases/reductases (SDR) family.</text>
</comment>
<evidence type="ECO:0000313" key="6">
    <source>
        <dbReference type="EMBL" id="WOO79647.1"/>
    </source>
</evidence>
<name>A0AAF1BH23_9TREE</name>
<dbReference type="AlphaFoldDB" id="A0AAF1BH23"/>
<dbReference type="Pfam" id="PF13561">
    <property type="entry name" value="adh_short_C2"/>
    <property type="match status" value="1"/>
</dbReference>
<evidence type="ECO:0000313" key="7">
    <source>
        <dbReference type="Proteomes" id="UP000827549"/>
    </source>
</evidence>
<keyword evidence="7" id="KW-1185">Reference proteome</keyword>
<dbReference type="PANTHER" id="PTHR43008:SF9">
    <property type="entry name" value="OXIDOREDUCTASE"/>
    <property type="match status" value="1"/>
</dbReference>
<dbReference type="Proteomes" id="UP000827549">
    <property type="component" value="Chromosome 2"/>
</dbReference>
<dbReference type="RefSeq" id="XP_062625679.1">
    <property type="nucleotide sequence ID" value="XM_062769695.1"/>
</dbReference>
<dbReference type="PROSITE" id="PS00061">
    <property type="entry name" value="ADH_SHORT"/>
    <property type="match status" value="1"/>
</dbReference>